<keyword evidence="3" id="KW-1185">Reference proteome</keyword>
<reference evidence="2 3" key="1">
    <citation type="submission" date="2020-01" db="EMBL/GenBank/DDBJ databases">
        <title>Spongiivirga citrea KCTC 32990T.</title>
        <authorList>
            <person name="Wang G."/>
        </authorList>
    </citation>
    <scope>NUCLEOTIDE SEQUENCE [LARGE SCALE GENOMIC DNA]</scope>
    <source>
        <strain evidence="2 3">KCTC 32990</strain>
    </source>
</reference>
<gene>
    <name evidence="2" type="ORF">GWK10_08665</name>
</gene>
<proteinExistence type="predicted"/>
<protein>
    <recommendedName>
        <fullName evidence="4">Lipoprotein</fullName>
    </recommendedName>
</protein>
<feature type="signal peptide" evidence="1">
    <location>
        <begin position="1"/>
        <end position="26"/>
    </location>
</feature>
<accession>A0A6M0CHE5</accession>
<dbReference type="Proteomes" id="UP000474296">
    <property type="component" value="Unassembled WGS sequence"/>
</dbReference>
<name>A0A6M0CHE5_9FLAO</name>
<evidence type="ECO:0008006" key="4">
    <source>
        <dbReference type="Google" id="ProtNLM"/>
    </source>
</evidence>
<evidence type="ECO:0000313" key="2">
    <source>
        <dbReference type="EMBL" id="NER17281.1"/>
    </source>
</evidence>
<evidence type="ECO:0000256" key="1">
    <source>
        <dbReference type="SAM" id="SignalP"/>
    </source>
</evidence>
<feature type="chain" id="PRO_5026655273" description="Lipoprotein" evidence="1">
    <location>
        <begin position="27"/>
        <end position="190"/>
    </location>
</feature>
<dbReference type="PROSITE" id="PS51257">
    <property type="entry name" value="PROKAR_LIPOPROTEIN"/>
    <property type="match status" value="1"/>
</dbReference>
<keyword evidence="1" id="KW-0732">Signal</keyword>
<dbReference type="RefSeq" id="WP_164031616.1">
    <property type="nucleotide sequence ID" value="NZ_JAABOQ010000003.1"/>
</dbReference>
<comment type="caution">
    <text evidence="2">The sequence shown here is derived from an EMBL/GenBank/DDBJ whole genome shotgun (WGS) entry which is preliminary data.</text>
</comment>
<evidence type="ECO:0000313" key="3">
    <source>
        <dbReference type="Proteomes" id="UP000474296"/>
    </source>
</evidence>
<sequence>MNAKYECGIYMKIVSFLLFSFFTSCATHTNIASGDIYEVVNATFNRNGKPIKGTLYKNIILDKGKSDNSFHLNWNDILYHEALTGALPILDSVPLESEKLLSQQDLNYMRKQASQKQLKQWDKNRLSSKVALSRNISKSKSVSFPLFSIDRKVAIIYTASPSGGDVRILKKVMGEWKLAYGGIAGFIACM</sequence>
<organism evidence="2 3">
    <name type="scientific">Spongiivirga citrea</name>
    <dbReference type="NCBI Taxonomy" id="1481457"/>
    <lineage>
        <taxon>Bacteria</taxon>
        <taxon>Pseudomonadati</taxon>
        <taxon>Bacteroidota</taxon>
        <taxon>Flavobacteriia</taxon>
        <taxon>Flavobacteriales</taxon>
        <taxon>Flavobacteriaceae</taxon>
        <taxon>Spongiivirga</taxon>
    </lineage>
</organism>
<dbReference type="EMBL" id="JAABOQ010000003">
    <property type="protein sequence ID" value="NER17281.1"/>
    <property type="molecule type" value="Genomic_DNA"/>
</dbReference>
<dbReference type="AlphaFoldDB" id="A0A6M0CHE5"/>